<proteinExistence type="predicted"/>
<keyword evidence="4" id="KW-0408">Iron</keyword>
<keyword evidence="5" id="KW-0411">Iron-sulfur</keyword>
<dbReference type="SUPFAM" id="SSF102114">
    <property type="entry name" value="Radical SAM enzymes"/>
    <property type="match status" value="2"/>
</dbReference>
<feature type="domain" description="4Fe4S-binding SPASM" evidence="7">
    <location>
        <begin position="6"/>
        <end position="70"/>
    </location>
</feature>
<name>A0ABW0FZV8_9PROT</name>
<comment type="cofactor">
    <cofactor evidence="1">
        <name>[4Fe-4S] cluster</name>
        <dbReference type="ChEBI" id="CHEBI:49883"/>
    </cofactor>
</comment>
<sequence>MTKKLCPLPWQQMVVGITGIAVPCCYRPWPEAFGNLKTEDVHSIWNGPRYVELRKAMVEGGIEAACPDCQIIPVQGIPPLMKKPEFMEDKDTPYAANMAMVEEEFSAGATTLSARPTMFTISPSGRCNIVCPHCSQHENHISKEEVGDNAWAAIRDLTPTLDYLNWGGGEPTIQPEFRRFLESGLPEQAPQLTIAMISNGLLLKQDLVRRLAGFRKTTLQVSIDAGTKEVYEKVRWPAKWEVLQRNLRDMIELERTQEGFWVVGSYTINKSNALSIVDYIALCRELGLPSSFYSVWHYPPEHRPDLFNDVDAETVGWEEEFRRAREDARRYDAEAPPTCMAPDGSLYAMTPFLERYLGIIEAGMAEASGHVRRSFSFGAACAGRFVLVRRQSDRRAVAYGTCGKDGIVTARVPMVPLRLEIWENGYLHQRIALAHCDDPLDQPEVFRMRFDEAGVSGVPVLGAEPS</sequence>
<protein>
    <submittedName>
        <fullName evidence="8">Radical SAM protein</fullName>
    </submittedName>
</protein>
<dbReference type="InterPro" id="IPR050377">
    <property type="entry name" value="Radical_SAM_PqqE_MftC-like"/>
</dbReference>
<evidence type="ECO:0000256" key="1">
    <source>
        <dbReference type="ARBA" id="ARBA00001966"/>
    </source>
</evidence>
<keyword evidence="3" id="KW-0479">Metal-binding</keyword>
<evidence type="ECO:0000313" key="9">
    <source>
        <dbReference type="Proteomes" id="UP001596166"/>
    </source>
</evidence>
<accession>A0ABW0FZV8</accession>
<evidence type="ECO:0000256" key="5">
    <source>
        <dbReference type="ARBA" id="ARBA00023014"/>
    </source>
</evidence>
<dbReference type="PANTHER" id="PTHR11228:SF7">
    <property type="entry name" value="PQQA PEPTIDE CYCLASE"/>
    <property type="match status" value="1"/>
</dbReference>
<evidence type="ECO:0000259" key="6">
    <source>
        <dbReference type="Pfam" id="PF04055"/>
    </source>
</evidence>
<dbReference type="SFLD" id="SFLDG01067">
    <property type="entry name" value="SPASM/twitch_domain_containing"/>
    <property type="match status" value="1"/>
</dbReference>
<organism evidence="8 9">
    <name type="scientific">Azospirillum himalayense</name>
    <dbReference type="NCBI Taxonomy" id="654847"/>
    <lineage>
        <taxon>Bacteria</taxon>
        <taxon>Pseudomonadati</taxon>
        <taxon>Pseudomonadota</taxon>
        <taxon>Alphaproteobacteria</taxon>
        <taxon>Rhodospirillales</taxon>
        <taxon>Azospirillaceae</taxon>
        <taxon>Azospirillum</taxon>
    </lineage>
</organism>
<evidence type="ECO:0000313" key="8">
    <source>
        <dbReference type="EMBL" id="MFC5354307.1"/>
    </source>
</evidence>
<dbReference type="PANTHER" id="PTHR11228">
    <property type="entry name" value="RADICAL SAM DOMAIN PROTEIN"/>
    <property type="match status" value="1"/>
</dbReference>
<dbReference type="InterPro" id="IPR007197">
    <property type="entry name" value="rSAM"/>
</dbReference>
<dbReference type="EMBL" id="JBHSLC010000006">
    <property type="protein sequence ID" value="MFC5354307.1"/>
    <property type="molecule type" value="Genomic_DNA"/>
</dbReference>
<dbReference type="InterPro" id="IPR023885">
    <property type="entry name" value="4Fe4S-binding_SPASM_dom"/>
</dbReference>
<dbReference type="RefSeq" id="WP_376994051.1">
    <property type="nucleotide sequence ID" value="NZ_JBHSLC010000006.1"/>
</dbReference>
<dbReference type="Gene3D" id="3.20.20.70">
    <property type="entry name" value="Aldolase class I"/>
    <property type="match status" value="2"/>
</dbReference>
<evidence type="ECO:0000256" key="4">
    <source>
        <dbReference type="ARBA" id="ARBA00023004"/>
    </source>
</evidence>
<keyword evidence="9" id="KW-1185">Reference proteome</keyword>
<dbReference type="InterPro" id="IPR058240">
    <property type="entry name" value="rSAM_sf"/>
</dbReference>
<dbReference type="CDD" id="cd01335">
    <property type="entry name" value="Radical_SAM"/>
    <property type="match status" value="1"/>
</dbReference>
<dbReference type="Proteomes" id="UP001596166">
    <property type="component" value="Unassembled WGS sequence"/>
</dbReference>
<evidence type="ECO:0000256" key="2">
    <source>
        <dbReference type="ARBA" id="ARBA00022691"/>
    </source>
</evidence>
<dbReference type="SFLD" id="SFLDS00029">
    <property type="entry name" value="Radical_SAM"/>
    <property type="match status" value="1"/>
</dbReference>
<gene>
    <name evidence="8" type="ORF">ACFPMG_04735</name>
</gene>
<comment type="caution">
    <text evidence="8">The sequence shown here is derived from an EMBL/GenBank/DDBJ whole genome shotgun (WGS) entry which is preliminary data.</text>
</comment>
<evidence type="ECO:0000256" key="3">
    <source>
        <dbReference type="ARBA" id="ARBA00022723"/>
    </source>
</evidence>
<dbReference type="Pfam" id="PF04055">
    <property type="entry name" value="Radical_SAM"/>
    <property type="match status" value="1"/>
</dbReference>
<feature type="domain" description="Radical SAM core" evidence="6">
    <location>
        <begin position="121"/>
        <end position="253"/>
    </location>
</feature>
<keyword evidence="2" id="KW-0949">S-adenosyl-L-methionine</keyword>
<reference evidence="9" key="1">
    <citation type="journal article" date="2019" name="Int. J. Syst. Evol. Microbiol.">
        <title>The Global Catalogue of Microorganisms (GCM) 10K type strain sequencing project: providing services to taxonomists for standard genome sequencing and annotation.</title>
        <authorList>
            <consortium name="The Broad Institute Genomics Platform"/>
            <consortium name="The Broad Institute Genome Sequencing Center for Infectious Disease"/>
            <person name="Wu L."/>
            <person name="Ma J."/>
        </authorList>
    </citation>
    <scope>NUCLEOTIDE SEQUENCE [LARGE SCALE GENOMIC DNA]</scope>
    <source>
        <strain evidence="9">CCUG 58760</strain>
    </source>
</reference>
<dbReference type="CDD" id="cd21109">
    <property type="entry name" value="SPASM"/>
    <property type="match status" value="1"/>
</dbReference>
<dbReference type="Pfam" id="PF13186">
    <property type="entry name" value="SPASM"/>
    <property type="match status" value="1"/>
</dbReference>
<dbReference type="InterPro" id="IPR013785">
    <property type="entry name" value="Aldolase_TIM"/>
</dbReference>
<evidence type="ECO:0000259" key="7">
    <source>
        <dbReference type="Pfam" id="PF13186"/>
    </source>
</evidence>